<dbReference type="Pfam" id="PF05746">
    <property type="entry name" value="DALR_1"/>
    <property type="match status" value="1"/>
</dbReference>
<dbReference type="AlphaFoldDB" id="A0A365H9Q5"/>
<dbReference type="GO" id="GO:0004814">
    <property type="term" value="F:arginine-tRNA ligase activity"/>
    <property type="evidence" value="ECO:0007669"/>
    <property type="project" value="UniProtKB-EC"/>
</dbReference>
<dbReference type="PANTHER" id="PTHR11956">
    <property type="entry name" value="ARGINYL-TRNA SYNTHETASE"/>
    <property type="match status" value="1"/>
</dbReference>
<dbReference type="InterPro" id="IPR009080">
    <property type="entry name" value="tRNAsynth_Ia_anticodon-bd"/>
</dbReference>
<evidence type="ECO:0000256" key="3">
    <source>
        <dbReference type="ARBA" id="ARBA00022741"/>
    </source>
</evidence>
<evidence type="ECO:0000259" key="6">
    <source>
        <dbReference type="SMART" id="SM00836"/>
    </source>
</evidence>
<dbReference type="OrthoDB" id="9803211at2"/>
<evidence type="ECO:0000256" key="2">
    <source>
        <dbReference type="ARBA" id="ARBA00022598"/>
    </source>
</evidence>
<dbReference type="RefSeq" id="WP_111864316.1">
    <property type="nucleotide sequence ID" value="NZ_QLYX01000003.1"/>
</dbReference>
<sequence length="232" mass="24519">MTPAEVSSAVMAAAGGAAEAPLACVDAGVYRSPIALRTGRPAAEIARRLSGAPGIGRVEAGADGFLTITVERPEALATSILGQRRTYARRAPIAEGPAWPDRPRTFENPGFAVRYAYARAAATVRRAGELGVPEGGSADLRHPAERALLRALAELPARADQAARQDDPIPLRKHLERLAEAYHDVYERCPALPVGDEKPGAAHGARRTLAEAVCVALANGMHMIGESPRERI</sequence>
<evidence type="ECO:0000313" key="7">
    <source>
        <dbReference type="EMBL" id="RAY15742.1"/>
    </source>
</evidence>
<comment type="catalytic activity">
    <reaction evidence="5">
        <text>tRNA(Arg) + L-arginine + ATP = L-arginyl-tRNA(Arg) + AMP + diphosphate</text>
        <dbReference type="Rhea" id="RHEA:20301"/>
        <dbReference type="Rhea" id="RHEA-COMP:9658"/>
        <dbReference type="Rhea" id="RHEA-COMP:9673"/>
        <dbReference type="ChEBI" id="CHEBI:30616"/>
        <dbReference type="ChEBI" id="CHEBI:32682"/>
        <dbReference type="ChEBI" id="CHEBI:33019"/>
        <dbReference type="ChEBI" id="CHEBI:78442"/>
        <dbReference type="ChEBI" id="CHEBI:78513"/>
        <dbReference type="ChEBI" id="CHEBI:456215"/>
        <dbReference type="EC" id="6.1.1.19"/>
    </reaction>
</comment>
<keyword evidence="3" id="KW-0547">Nucleotide-binding</keyword>
<keyword evidence="4" id="KW-0067">ATP-binding</keyword>
<evidence type="ECO:0000256" key="4">
    <source>
        <dbReference type="ARBA" id="ARBA00022840"/>
    </source>
</evidence>
<name>A0A365H9Q5_9ACTN</name>
<dbReference type="PANTHER" id="PTHR11956:SF5">
    <property type="entry name" value="ARGININE--TRNA LIGASE, CYTOPLASMIC"/>
    <property type="match status" value="1"/>
</dbReference>
<dbReference type="SMART" id="SM00836">
    <property type="entry name" value="DALR_1"/>
    <property type="match status" value="1"/>
</dbReference>
<dbReference type="InterPro" id="IPR008909">
    <property type="entry name" value="DALR_anticod-bd"/>
</dbReference>
<dbReference type="InterPro" id="IPR001278">
    <property type="entry name" value="Arg-tRNA-ligase"/>
</dbReference>
<reference evidence="7 8" key="1">
    <citation type="submission" date="2018-06" db="EMBL/GenBank/DDBJ databases">
        <title>Actinomadura craniellae sp. nov. isolated from marine sponge Craniella sp.</title>
        <authorList>
            <person name="Li L."/>
            <person name="Xu Q.H."/>
            <person name="Lin H.W."/>
            <person name="Lu Y.H."/>
        </authorList>
    </citation>
    <scope>NUCLEOTIDE SEQUENCE [LARGE SCALE GENOMIC DNA]</scope>
    <source>
        <strain evidence="7 8">LHW63021</strain>
    </source>
</reference>
<proteinExistence type="predicted"/>
<evidence type="ECO:0000313" key="8">
    <source>
        <dbReference type="Proteomes" id="UP000251891"/>
    </source>
</evidence>
<organism evidence="7 8">
    <name type="scientific">Actinomadura craniellae</name>
    <dbReference type="NCBI Taxonomy" id="2231787"/>
    <lineage>
        <taxon>Bacteria</taxon>
        <taxon>Bacillati</taxon>
        <taxon>Actinomycetota</taxon>
        <taxon>Actinomycetes</taxon>
        <taxon>Streptosporangiales</taxon>
        <taxon>Thermomonosporaceae</taxon>
        <taxon>Actinomadura</taxon>
    </lineage>
</organism>
<accession>A0A365H9Q5</accession>
<dbReference type="GO" id="GO:0006420">
    <property type="term" value="P:arginyl-tRNA aminoacylation"/>
    <property type="evidence" value="ECO:0007669"/>
    <property type="project" value="InterPro"/>
</dbReference>
<dbReference type="Proteomes" id="UP000251891">
    <property type="component" value="Unassembled WGS sequence"/>
</dbReference>
<feature type="domain" description="DALR anticodon binding" evidence="6">
    <location>
        <begin position="113"/>
        <end position="232"/>
    </location>
</feature>
<dbReference type="EMBL" id="QLYX01000003">
    <property type="protein sequence ID" value="RAY15742.1"/>
    <property type="molecule type" value="Genomic_DNA"/>
</dbReference>
<protein>
    <recommendedName>
        <fullName evidence="1">arginine--tRNA ligase</fullName>
        <ecNumber evidence="1">6.1.1.19</ecNumber>
    </recommendedName>
</protein>
<dbReference type="Gene3D" id="1.10.730.10">
    <property type="entry name" value="Isoleucyl-tRNA Synthetase, Domain 1"/>
    <property type="match status" value="1"/>
</dbReference>
<gene>
    <name evidence="7" type="ORF">DPM19_08165</name>
</gene>
<dbReference type="GO" id="GO:0005524">
    <property type="term" value="F:ATP binding"/>
    <property type="evidence" value="ECO:0007669"/>
    <property type="project" value="UniProtKB-KW"/>
</dbReference>
<dbReference type="SUPFAM" id="SSF47323">
    <property type="entry name" value="Anticodon-binding domain of a subclass of class I aminoacyl-tRNA synthetases"/>
    <property type="match status" value="1"/>
</dbReference>
<comment type="caution">
    <text evidence="7">The sequence shown here is derived from an EMBL/GenBank/DDBJ whole genome shotgun (WGS) entry which is preliminary data.</text>
</comment>
<evidence type="ECO:0000256" key="5">
    <source>
        <dbReference type="ARBA" id="ARBA00049339"/>
    </source>
</evidence>
<evidence type="ECO:0000256" key="1">
    <source>
        <dbReference type="ARBA" id="ARBA00012837"/>
    </source>
</evidence>
<keyword evidence="8" id="KW-1185">Reference proteome</keyword>
<dbReference type="EC" id="6.1.1.19" evidence="1"/>
<keyword evidence="2" id="KW-0436">Ligase</keyword>